<sequence>MSKLSEIFNKEIDLIKNDENTLSIVLVGSSKNLDFEKDTKINDIDLFIFTKEQDEDQIRINKEISSIEFDLNYISKKGCEDFIDTKEYFFLKINDGKIIYDTDDYAKEILQKCKNVYDEGPEKTSEEIKRDMMLEIKSEIKKLISKDGFEDFEYDFFVNIALRDLIRMYYIKNDKWVPKDKKLIKSIKKDDKRIYDILKNKSFDKYEILVNIYDNINECP</sequence>
<name>A0ABS6DV58_9FIRM</name>
<accession>A0ABS6DV58</accession>
<dbReference type="RefSeq" id="WP_216568864.1">
    <property type="nucleotide sequence ID" value="NZ_JAHLOQ010000008.1"/>
</dbReference>
<organism evidence="1 2">
    <name type="scientific">Intestinibacter bartlettii</name>
    <dbReference type="NCBI Taxonomy" id="261299"/>
    <lineage>
        <taxon>Bacteria</taxon>
        <taxon>Bacillati</taxon>
        <taxon>Bacillota</taxon>
        <taxon>Clostridia</taxon>
        <taxon>Peptostreptococcales</taxon>
        <taxon>Peptostreptococcaceae</taxon>
        <taxon>Intestinibacter</taxon>
    </lineage>
</organism>
<reference evidence="1 2" key="1">
    <citation type="submission" date="2021-06" db="EMBL/GenBank/DDBJ databases">
        <authorList>
            <person name="Sun Q."/>
            <person name="Li D."/>
        </authorList>
    </citation>
    <scope>NUCLEOTIDE SEQUENCE [LARGE SCALE GENOMIC DNA]</scope>
    <source>
        <strain evidence="1 2">N19</strain>
    </source>
</reference>
<evidence type="ECO:0000313" key="1">
    <source>
        <dbReference type="EMBL" id="MBU5335725.1"/>
    </source>
</evidence>
<proteinExistence type="predicted"/>
<protein>
    <recommendedName>
        <fullName evidence="3">Polymerase beta nucleotidyltransferase domain-containing protein</fullName>
    </recommendedName>
</protein>
<comment type="caution">
    <text evidence="1">The sequence shown here is derived from an EMBL/GenBank/DDBJ whole genome shotgun (WGS) entry which is preliminary data.</text>
</comment>
<evidence type="ECO:0000313" key="2">
    <source>
        <dbReference type="Proteomes" id="UP001196301"/>
    </source>
</evidence>
<dbReference type="EMBL" id="JAHLOQ010000008">
    <property type="protein sequence ID" value="MBU5335725.1"/>
    <property type="molecule type" value="Genomic_DNA"/>
</dbReference>
<evidence type="ECO:0008006" key="3">
    <source>
        <dbReference type="Google" id="ProtNLM"/>
    </source>
</evidence>
<gene>
    <name evidence="1" type="ORF">KQI20_04655</name>
</gene>
<keyword evidence="2" id="KW-1185">Reference proteome</keyword>
<dbReference type="Proteomes" id="UP001196301">
    <property type="component" value="Unassembled WGS sequence"/>
</dbReference>